<evidence type="ECO:0000313" key="2">
    <source>
        <dbReference type="EMBL" id="PVI04769.1"/>
    </source>
</evidence>
<dbReference type="Proteomes" id="UP000244855">
    <property type="component" value="Unassembled WGS sequence"/>
</dbReference>
<reference evidence="2 3" key="1">
    <citation type="journal article" date="2018" name="Sci. Rep.">
        <title>Comparative genomics provides insights into the lifestyle and reveals functional heterogeneity of dark septate endophytic fungi.</title>
        <authorList>
            <person name="Knapp D.G."/>
            <person name="Nemeth J.B."/>
            <person name="Barry K."/>
            <person name="Hainaut M."/>
            <person name="Henrissat B."/>
            <person name="Johnson J."/>
            <person name="Kuo A."/>
            <person name="Lim J.H.P."/>
            <person name="Lipzen A."/>
            <person name="Nolan M."/>
            <person name="Ohm R.A."/>
            <person name="Tamas L."/>
            <person name="Grigoriev I.V."/>
            <person name="Spatafora J.W."/>
            <person name="Nagy L.G."/>
            <person name="Kovacs G.M."/>
        </authorList>
    </citation>
    <scope>NUCLEOTIDE SEQUENCE [LARGE SCALE GENOMIC DNA]</scope>
    <source>
        <strain evidence="2 3">DSE2036</strain>
    </source>
</reference>
<sequence>MCAAKNFDAVANQHVLFNPHVPDPEPLAKGGHKPGVKASPADHVPEFHAKTLPPGSAPPSSTYTPNPDLNGQGIHVEASETITGATSADVHDHLGHPGAGMSSQELHDNRRPPNSNYVGLKPVSVKNDKVTGKDPLFAHQRNLGDVPAGQRGGQPAAEERYPE</sequence>
<dbReference type="EMBL" id="KZ805318">
    <property type="protein sequence ID" value="PVI04769.1"/>
    <property type="molecule type" value="Genomic_DNA"/>
</dbReference>
<feature type="non-terminal residue" evidence="2">
    <location>
        <position position="163"/>
    </location>
</feature>
<feature type="region of interest" description="Disordered" evidence="1">
    <location>
        <begin position="18"/>
        <end position="163"/>
    </location>
</feature>
<dbReference type="AlphaFoldDB" id="A0A2V1E3P9"/>
<protein>
    <submittedName>
        <fullName evidence="2">Uncharacterized protein</fullName>
    </submittedName>
</protein>
<proteinExistence type="predicted"/>
<feature type="compositionally biased region" description="Polar residues" evidence="1">
    <location>
        <begin position="58"/>
        <end position="69"/>
    </location>
</feature>
<evidence type="ECO:0000313" key="3">
    <source>
        <dbReference type="Proteomes" id="UP000244855"/>
    </source>
</evidence>
<gene>
    <name evidence="2" type="ORF">DM02DRAFT_495141</name>
</gene>
<name>A0A2V1E3P9_9PLEO</name>
<evidence type="ECO:0000256" key="1">
    <source>
        <dbReference type="SAM" id="MobiDB-lite"/>
    </source>
</evidence>
<dbReference type="OrthoDB" id="3260716at2759"/>
<organism evidence="2 3">
    <name type="scientific">Periconia macrospinosa</name>
    <dbReference type="NCBI Taxonomy" id="97972"/>
    <lineage>
        <taxon>Eukaryota</taxon>
        <taxon>Fungi</taxon>
        <taxon>Dikarya</taxon>
        <taxon>Ascomycota</taxon>
        <taxon>Pezizomycotina</taxon>
        <taxon>Dothideomycetes</taxon>
        <taxon>Pleosporomycetidae</taxon>
        <taxon>Pleosporales</taxon>
        <taxon>Massarineae</taxon>
        <taxon>Periconiaceae</taxon>
        <taxon>Periconia</taxon>
    </lineage>
</organism>
<accession>A0A2V1E3P9</accession>
<keyword evidence="3" id="KW-1185">Reference proteome</keyword>